<sequence length="89" mass="9462">MAVRPLLLAALLLGFGGIVQAADVPHLLRDWTALNGACRGGRGDDPATLAACDRRDAIDRRLAAAGWCYGRPGDAGYQRVWRPCTGTGR</sequence>
<proteinExistence type="predicted"/>
<dbReference type="OrthoDB" id="1522627at2"/>
<name>A0A2R4WUS0_9HYPH</name>
<accession>A0A2R4WUS0</accession>
<dbReference type="RefSeq" id="WP_099956960.1">
    <property type="nucleotide sequence ID" value="NZ_CP028844.1"/>
</dbReference>
<feature type="signal peptide" evidence="1">
    <location>
        <begin position="1"/>
        <end position="21"/>
    </location>
</feature>
<keyword evidence="3" id="KW-1185">Reference proteome</keyword>
<evidence type="ECO:0000313" key="2">
    <source>
        <dbReference type="EMBL" id="AWB25291.1"/>
    </source>
</evidence>
<evidence type="ECO:0000256" key="1">
    <source>
        <dbReference type="SAM" id="SignalP"/>
    </source>
</evidence>
<feature type="chain" id="PRO_5015307007" evidence="1">
    <location>
        <begin position="22"/>
        <end position="89"/>
    </location>
</feature>
<evidence type="ECO:0000313" key="3">
    <source>
        <dbReference type="Proteomes" id="UP000244755"/>
    </source>
</evidence>
<protein>
    <submittedName>
        <fullName evidence="2">Uncharacterized protein</fullName>
    </submittedName>
</protein>
<reference evidence="2 3" key="1">
    <citation type="submission" date="2018-04" db="EMBL/GenBank/DDBJ databases">
        <title>Methylobacterium sp. PR1016A genome.</title>
        <authorList>
            <person name="Park W."/>
        </authorList>
    </citation>
    <scope>NUCLEOTIDE SEQUENCE [LARGE SCALE GENOMIC DNA]</scope>
    <source>
        <strain evidence="2 3">PR1016A</strain>
    </source>
</reference>
<organism evidence="2 3">
    <name type="scientific">Methylobacterium currus</name>
    <dbReference type="NCBI Taxonomy" id="2051553"/>
    <lineage>
        <taxon>Bacteria</taxon>
        <taxon>Pseudomonadati</taxon>
        <taxon>Pseudomonadota</taxon>
        <taxon>Alphaproteobacteria</taxon>
        <taxon>Hyphomicrobiales</taxon>
        <taxon>Methylobacteriaceae</taxon>
        <taxon>Methylobacterium</taxon>
    </lineage>
</organism>
<keyword evidence="1" id="KW-0732">Signal</keyword>
<dbReference type="EMBL" id="CP028844">
    <property type="protein sequence ID" value="AWB25291.1"/>
    <property type="molecule type" value="Genomic_DNA"/>
</dbReference>
<dbReference type="AlphaFoldDB" id="A0A2R4WUS0"/>
<gene>
    <name evidence="2" type="ORF">DA075_30670</name>
</gene>
<dbReference type="Proteomes" id="UP000244755">
    <property type="component" value="Chromosome 2"/>
</dbReference>
<dbReference type="KEGG" id="mee:DA075_30670"/>